<sequence length="335" mass="38643">MQQQNLTLFDPFEGMRFGNRICFLCGTGISLDHQTPVFPAWLMEEYGFGELPLRLLDQSVVAHQDLKIPCCPHCQAHHLAPLEEKMRQAVKGGVAALRELDEQLLFQWLGKMFYGTLITELIKEQDPLIKPEYAVSEQPKMLMKFQAFYRVLQSLRVPMQFADFIPCSLFIVEVDASAEPSRFEYRDELSTMMFSLRLDNALIICCLLDNGIIQQSMHRVWAEIEPRVLQPIQAAEFSARVFYSGYLFNVIPDYLLRPVKPTDDHVVMDSLIDDITNVIFNPWDSSAYAKMLAMYWARWGITAQDILRDPQEPMSMLFSPEGEFIQFPQIPGLEK</sequence>
<gene>
    <name evidence="1" type="ORF">FHS90_002306</name>
</gene>
<accession>A0A839GT49</accession>
<evidence type="ECO:0000313" key="1">
    <source>
        <dbReference type="EMBL" id="MBA9077588.1"/>
    </source>
</evidence>
<comment type="caution">
    <text evidence="1">The sequence shown here is derived from an EMBL/GenBank/DDBJ whole genome shotgun (WGS) entry which is preliminary data.</text>
</comment>
<dbReference type="Proteomes" id="UP000563094">
    <property type="component" value="Unassembled WGS sequence"/>
</dbReference>
<evidence type="ECO:0000313" key="2">
    <source>
        <dbReference type="Proteomes" id="UP000563094"/>
    </source>
</evidence>
<keyword evidence="2" id="KW-1185">Reference proteome</keyword>
<dbReference type="EMBL" id="JACJIQ010000008">
    <property type="protein sequence ID" value="MBA9077588.1"/>
    <property type="molecule type" value="Genomic_DNA"/>
</dbReference>
<name>A0A839GT49_9BACT</name>
<dbReference type="AlphaFoldDB" id="A0A839GT49"/>
<protein>
    <submittedName>
        <fullName evidence="1">Uncharacterized protein</fullName>
    </submittedName>
</protein>
<dbReference type="RefSeq" id="WP_246386908.1">
    <property type="nucleotide sequence ID" value="NZ_JACJIQ010000008.1"/>
</dbReference>
<proteinExistence type="predicted"/>
<organism evidence="1 2">
    <name type="scientific">Rufibacter quisquiliarum</name>
    <dbReference type="NCBI Taxonomy" id="1549639"/>
    <lineage>
        <taxon>Bacteria</taxon>
        <taxon>Pseudomonadati</taxon>
        <taxon>Bacteroidota</taxon>
        <taxon>Cytophagia</taxon>
        <taxon>Cytophagales</taxon>
        <taxon>Hymenobacteraceae</taxon>
        <taxon>Rufibacter</taxon>
    </lineage>
</organism>
<reference evidence="1 2" key="1">
    <citation type="submission" date="2020-08" db="EMBL/GenBank/DDBJ databases">
        <title>Genomic Encyclopedia of Type Strains, Phase IV (KMG-IV): sequencing the most valuable type-strain genomes for metagenomic binning, comparative biology and taxonomic classification.</title>
        <authorList>
            <person name="Goeker M."/>
        </authorList>
    </citation>
    <scope>NUCLEOTIDE SEQUENCE [LARGE SCALE GENOMIC DNA]</scope>
    <source>
        <strain evidence="1 2">DSM 29854</strain>
    </source>
</reference>